<dbReference type="InterPro" id="IPR025161">
    <property type="entry name" value="IS402-like_dom"/>
</dbReference>
<dbReference type="Proteomes" id="UP000282170">
    <property type="component" value="Chromosome"/>
</dbReference>
<dbReference type="AlphaFoldDB" id="A0A494V2V6"/>
<organism evidence="3 4">
    <name type="scientific">Streptomyces fungicidicus</name>
    <dbReference type="NCBI Taxonomy" id="68203"/>
    <lineage>
        <taxon>Bacteria</taxon>
        <taxon>Bacillati</taxon>
        <taxon>Actinomycetota</taxon>
        <taxon>Actinomycetes</taxon>
        <taxon>Kitasatosporales</taxon>
        <taxon>Streptomycetaceae</taxon>
        <taxon>Streptomyces</taxon>
    </lineage>
</organism>
<dbReference type="KEGG" id="sfug:CNQ36_29335"/>
<evidence type="ECO:0000313" key="3">
    <source>
        <dbReference type="EMBL" id="AYL39146.1"/>
    </source>
</evidence>
<name>A0A494V2V6_9ACTN</name>
<protein>
    <recommendedName>
        <fullName evidence="2">Insertion element IS402-like domain-containing protein</fullName>
    </recommendedName>
</protein>
<dbReference type="Pfam" id="PF13340">
    <property type="entry name" value="DUF4096"/>
    <property type="match status" value="1"/>
</dbReference>
<feature type="domain" description="Insertion element IS402-like" evidence="2">
    <location>
        <begin position="97"/>
        <end position="130"/>
    </location>
</feature>
<accession>A0A494V2V6</accession>
<proteinExistence type="predicted"/>
<feature type="region of interest" description="Disordered" evidence="1">
    <location>
        <begin position="1"/>
        <end position="45"/>
    </location>
</feature>
<keyword evidence="4" id="KW-1185">Reference proteome</keyword>
<evidence type="ECO:0000313" key="4">
    <source>
        <dbReference type="Proteomes" id="UP000282170"/>
    </source>
</evidence>
<evidence type="ECO:0000256" key="1">
    <source>
        <dbReference type="SAM" id="MobiDB-lite"/>
    </source>
</evidence>
<sequence>MQGVDAQVEDHQGAVIGDGEGADHTVDGTGCVQESVRAPHRHGLEARLRPQLATSPRGADTVRCRVTLRASVAAPARQTGAATLARSAGTQRDRVEFRTGTAWQDVPERYDSWATLHTRFRRWVKGGTFQ</sequence>
<reference evidence="3 4" key="1">
    <citation type="submission" date="2017-09" db="EMBL/GenBank/DDBJ databases">
        <authorList>
            <person name="Zhang H."/>
            <person name="Hu S."/>
            <person name="Xu J."/>
            <person name="He Z."/>
        </authorList>
    </citation>
    <scope>NUCLEOTIDE SEQUENCE [LARGE SCALE GENOMIC DNA]</scope>
    <source>
        <strain evidence="3 4">TXX3120</strain>
    </source>
</reference>
<gene>
    <name evidence="3" type="ORF">CNQ36_29335</name>
</gene>
<dbReference type="EMBL" id="CP023407">
    <property type="protein sequence ID" value="AYL39146.1"/>
    <property type="molecule type" value="Genomic_DNA"/>
</dbReference>
<evidence type="ECO:0000259" key="2">
    <source>
        <dbReference type="Pfam" id="PF13340"/>
    </source>
</evidence>